<feature type="binding site" evidence="10">
    <location>
        <begin position="23"/>
        <end position="30"/>
    </location>
    <ligand>
        <name>ATP</name>
        <dbReference type="ChEBI" id="CHEBI:30616"/>
    </ligand>
</feature>
<evidence type="ECO:0000313" key="13">
    <source>
        <dbReference type="EMBL" id="ADQ20063.1"/>
    </source>
</evidence>
<keyword evidence="4 10" id="KW-0067">ATP-binding</keyword>
<reference evidence="13" key="1">
    <citation type="journal article" date="2011" name="ACS Chem. Biol.">
        <title>Meta-omic Characterization of the Marine Invertebrate Microbial Consortium That Produces the Chemotherapeutic Natural Product ET-743.</title>
        <authorList>
            <person name="Rath C.M."/>
            <person name="Janto B."/>
            <person name="Earl J."/>
            <person name="Ahmed A."/>
            <person name="Hu F.Z."/>
            <person name="Hiller L."/>
            <person name="Dahlgren M."/>
            <person name="Kreft R."/>
            <person name="Yu F."/>
            <person name="Wolff J.J."/>
            <person name="Kweon H.K."/>
            <person name="Christiansen M.A."/>
            <person name="Hakansson K."/>
            <person name="Williams R.M."/>
            <person name="Ehrlich G.D."/>
            <person name="Sherman D.H."/>
        </authorList>
    </citation>
    <scope>NUCLEOTIDE SEQUENCE</scope>
</reference>
<dbReference type="GO" id="GO:0033202">
    <property type="term" value="C:DNA helicase complex"/>
    <property type="evidence" value="ECO:0007669"/>
    <property type="project" value="TreeGrafter"/>
</dbReference>
<dbReference type="EMBL" id="HQ542106">
    <property type="protein sequence ID" value="ADQ20063.1"/>
    <property type="molecule type" value="Genomic_DNA"/>
</dbReference>
<keyword evidence="3 10" id="KW-0347">Helicase</keyword>
<dbReference type="PROSITE" id="PS51217">
    <property type="entry name" value="UVRD_HELICASE_CTER"/>
    <property type="match status" value="1"/>
</dbReference>
<organism evidence="13">
    <name type="scientific">Candidatus Endecteinascidia fromenterensis</name>
    <dbReference type="NCBI Taxonomy" id="266021"/>
    <lineage>
        <taxon>Bacteria</taxon>
        <taxon>Pseudomonadati</taxon>
        <taxon>Pseudomonadota</taxon>
        <taxon>Gammaproteobacteria</taxon>
        <taxon>Thiotrichales</taxon>
        <taxon>Candidatus Endecteinascidia</taxon>
    </lineage>
</organism>
<dbReference type="Pfam" id="PF00580">
    <property type="entry name" value="UvrD-helicase"/>
    <property type="match status" value="1"/>
</dbReference>
<accession>G8D483</accession>
<dbReference type="PROSITE" id="PS51198">
    <property type="entry name" value="UVRD_HELICASE_ATP_BIND"/>
    <property type="match status" value="1"/>
</dbReference>
<protein>
    <recommendedName>
        <fullName evidence="7">DNA 3'-5' helicase</fullName>
        <ecNumber evidence="7">5.6.2.4</ecNumber>
    </recommendedName>
    <alternativeName>
        <fullName evidence="8">DNA 3'-5' helicase II</fullName>
    </alternativeName>
</protein>
<dbReference type="GO" id="GO:0003677">
    <property type="term" value="F:DNA binding"/>
    <property type="evidence" value="ECO:0007669"/>
    <property type="project" value="InterPro"/>
</dbReference>
<feature type="domain" description="UvrD-like helicase ATP-binding" evidence="11">
    <location>
        <begin position="2"/>
        <end position="484"/>
    </location>
</feature>
<evidence type="ECO:0000256" key="5">
    <source>
        <dbReference type="ARBA" id="ARBA00023235"/>
    </source>
</evidence>
<evidence type="ECO:0000256" key="3">
    <source>
        <dbReference type="ARBA" id="ARBA00022806"/>
    </source>
</evidence>
<dbReference type="EC" id="5.6.2.4" evidence="7"/>
<evidence type="ECO:0000256" key="4">
    <source>
        <dbReference type="ARBA" id="ARBA00022840"/>
    </source>
</evidence>
<sequence>MNIPDIDIRNQALNINNSYIIEAPAGSGKTELLIQRFLTLLSKISSPPESVLVFTFTRKSAKEIKKRVFDSLYFSRINLDEPKEKHKRKTWCLAKRVLEKSNQKKWNILSCLSRLNITTIDSFCLKLISKFSLRNYINTDTKISENPDFLYNKAINLLLDDLENPKCKWHKDLLVIFKYFDNRFDILNILFMKLLSKREEWIEIIGIVKKFKFEYLDKNLKFISQNFIFQIYKLIPKNIIQKLEKLMSYSQNYLDIDLPLDLSNHNNIFSWKNFSNWILNKKGEWRKVFNKNQGFPTFTKKTDKYLSKKMKYNIKNVISILKNIYGLKKYLNFLQIIPVQGYSSDEKKFLRALCSCLPILIAYLNIVFSKYKKIDFNEVILSALVILNSEKKLTDIMINIDNKIQHLLVDEFQDISEVQFRLLYSLIQGWNIDDGRTVFFVGDPMQSIYRFRKAEVDLFIQMTKGKFSNISLIYLKLSANFRSQSDIVEWNNRVFQNIFPLSIDNFQGSISFNPSIPMKFGKKGLNIYLSDNDSLLKEKMVKILNLEIKKNPNIHIAILLRSKKYYLNIASILNKNNISFQSIDLESMRDYSIIQDLLLITYSIINLADKLSWVSFLRSPLCGFLLQDIHFLSIFSNSSKTIWEILQEKKIINKLSSDGKIRAKWFFHKMKKHIQNIGRLRIDDLIWKIWIELDGPKFLSSIQEDQVVDMFFDFIKDQKICDYDLDKVRFESNLFSLKIPVISKKTNIEIMTIHKAKGLEFDCVILPECQKIVSKEHKSFLLWHQYRYNLHKSKIIMAPIQKTDIDKKNSLYFFLKYIENKKNYYEIQRLFYVASTRAKYKLIYLGKVKKNNNIFSFPYKESFLYLIWPMIRHNLNDFFLQKKYTTQDSISDIKKIINIKRRKINTCFINNIIQKKKSFVFIENTSYEQEMRILFRLGLNMMIKKYFSFQEIKSIIYYEFHKISYFNKKIFQKIISILKQITYENDKEIKWILKPHPIELTEYKLIEEKNGKIQKWIIDRCFIDKYGRGWIFYYVSAIPQKLQSFNSFKIFQLQYHKKNIYSYEKIISHHFPKVENWNKILYFFSLPKIYKNFRFFKF</sequence>
<evidence type="ECO:0000256" key="9">
    <source>
        <dbReference type="ARBA" id="ARBA00048988"/>
    </source>
</evidence>
<dbReference type="Gene3D" id="3.40.50.300">
    <property type="entry name" value="P-loop containing nucleotide triphosphate hydrolases"/>
    <property type="match status" value="3"/>
</dbReference>
<dbReference type="PANTHER" id="PTHR11070">
    <property type="entry name" value="UVRD / RECB / PCRA DNA HELICASE FAMILY MEMBER"/>
    <property type="match status" value="1"/>
</dbReference>
<evidence type="ECO:0000256" key="2">
    <source>
        <dbReference type="ARBA" id="ARBA00022801"/>
    </source>
</evidence>
<dbReference type="GO" id="GO:0016887">
    <property type="term" value="F:ATP hydrolysis activity"/>
    <property type="evidence" value="ECO:0007669"/>
    <property type="project" value="RHEA"/>
</dbReference>
<evidence type="ECO:0000256" key="7">
    <source>
        <dbReference type="ARBA" id="ARBA00034808"/>
    </source>
</evidence>
<dbReference type="InterPro" id="IPR027417">
    <property type="entry name" value="P-loop_NTPase"/>
</dbReference>
<dbReference type="InterPro" id="IPR014017">
    <property type="entry name" value="DNA_helicase_UvrD-like_C"/>
</dbReference>
<evidence type="ECO:0000256" key="8">
    <source>
        <dbReference type="ARBA" id="ARBA00034923"/>
    </source>
</evidence>
<evidence type="ECO:0000256" key="6">
    <source>
        <dbReference type="ARBA" id="ARBA00034617"/>
    </source>
</evidence>
<dbReference type="Pfam" id="PF13361">
    <property type="entry name" value="UvrD_C"/>
    <property type="match status" value="1"/>
</dbReference>
<feature type="domain" description="UvrD-like helicase C-terminal" evidence="12">
    <location>
        <begin position="496"/>
        <end position="758"/>
    </location>
</feature>
<gene>
    <name evidence="13" type="primary">etrR</name>
    <name evidence="13" type="ORF">ETU_000045</name>
</gene>
<dbReference type="SUPFAM" id="SSF52540">
    <property type="entry name" value="P-loop containing nucleoside triphosphate hydrolases"/>
    <property type="match status" value="1"/>
</dbReference>
<dbReference type="InterPro" id="IPR014016">
    <property type="entry name" value="UvrD-like_ATP-bd"/>
</dbReference>
<evidence type="ECO:0000256" key="1">
    <source>
        <dbReference type="ARBA" id="ARBA00022741"/>
    </source>
</evidence>
<keyword evidence="1 10" id="KW-0547">Nucleotide-binding</keyword>
<evidence type="ECO:0000256" key="10">
    <source>
        <dbReference type="PROSITE-ProRule" id="PRU00560"/>
    </source>
</evidence>
<dbReference type="Gene3D" id="1.10.486.10">
    <property type="entry name" value="PCRA, domain 4"/>
    <property type="match status" value="1"/>
</dbReference>
<evidence type="ECO:0000259" key="11">
    <source>
        <dbReference type="PROSITE" id="PS51198"/>
    </source>
</evidence>
<keyword evidence="2 10" id="KW-0378">Hydrolase</keyword>
<comment type="catalytic activity">
    <reaction evidence="9">
        <text>ATP + H2O = ADP + phosphate + H(+)</text>
        <dbReference type="Rhea" id="RHEA:13065"/>
        <dbReference type="ChEBI" id="CHEBI:15377"/>
        <dbReference type="ChEBI" id="CHEBI:15378"/>
        <dbReference type="ChEBI" id="CHEBI:30616"/>
        <dbReference type="ChEBI" id="CHEBI:43474"/>
        <dbReference type="ChEBI" id="CHEBI:456216"/>
        <dbReference type="EC" id="5.6.2.4"/>
    </reaction>
</comment>
<dbReference type="GO" id="GO:0000725">
    <property type="term" value="P:recombinational repair"/>
    <property type="evidence" value="ECO:0007669"/>
    <property type="project" value="TreeGrafter"/>
</dbReference>
<evidence type="ECO:0000259" key="12">
    <source>
        <dbReference type="PROSITE" id="PS51217"/>
    </source>
</evidence>
<dbReference type="AlphaFoldDB" id="G8D483"/>
<proteinExistence type="predicted"/>
<dbReference type="GO" id="GO:0005829">
    <property type="term" value="C:cytosol"/>
    <property type="evidence" value="ECO:0007669"/>
    <property type="project" value="TreeGrafter"/>
</dbReference>
<name>G8D483_9GAMM</name>
<keyword evidence="5" id="KW-0413">Isomerase</keyword>
<dbReference type="PANTHER" id="PTHR11070:SF2">
    <property type="entry name" value="ATP-DEPENDENT DNA HELICASE SRS2"/>
    <property type="match status" value="1"/>
</dbReference>
<dbReference type="GO" id="GO:0043138">
    <property type="term" value="F:3'-5' DNA helicase activity"/>
    <property type="evidence" value="ECO:0007669"/>
    <property type="project" value="UniProtKB-EC"/>
</dbReference>
<comment type="catalytic activity">
    <reaction evidence="6">
        <text>Couples ATP hydrolysis with the unwinding of duplex DNA by translocating in the 3'-5' direction.</text>
        <dbReference type="EC" id="5.6.2.4"/>
    </reaction>
</comment>
<dbReference type="InterPro" id="IPR000212">
    <property type="entry name" value="DNA_helicase_UvrD/REP"/>
</dbReference>
<dbReference type="GO" id="GO:0005524">
    <property type="term" value="F:ATP binding"/>
    <property type="evidence" value="ECO:0007669"/>
    <property type="project" value="UniProtKB-UniRule"/>
</dbReference>